<dbReference type="GO" id="GO:0016020">
    <property type="term" value="C:membrane"/>
    <property type="evidence" value="ECO:0007669"/>
    <property type="project" value="UniProtKB-SubCell"/>
</dbReference>
<evidence type="ECO:0000256" key="2">
    <source>
        <dbReference type="ARBA" id="ARBA00005241"/>
    </source>
</evidence>
<evidence type="ECO:0000256" key="4">
    <source>
        <dbReference type="ARBA" id="ARBA00022989"/>
    </source>
</evidence>
<dbReference type="Gene3D" id="1.20.1250.20">
    <property type="entry name" value="MFS general substrate transporter like domains"/>
    <property type="match status" value="1"/>
</dbReference>
<dbReference type="Pfam" id="PF12832">
    <property type="entry name" value="MFS_1_like"/>
    <property type="match status" value="1"/>
</dbReference>
<keyword evidence="8" id="KW-1185">Reference proteome</keyword>
<keyword evidence="4" id="KW-1133">Transmembrane helix</keyword>
<evidence type="ECO:0000256" key="5">
    <source>
        <dbReference type="ARBA" id="ARBA00023136"/>
    </source>
</evidence>
<evidence type="ECO:0000313" key="8">
    <source>
        <dbReference type="Proteomes" id="UP001152795"/>
    </source>
</evidence>
<comment type="subcellular location">
    <subcellularLocation>
        <location evidence="1">Membrane</location>
        <topology evidence="1">Multi-pass membrane protein</topology>
    </subcellularLocation>
</comment>
<sequence length="498" mass="55796">MKQLGFNPGQIGLTALFGIPHLFIPLCLLFGEKLRARMIVAVFGTLAASVCCMLPLLSLIVPALQPTCYTKPYIAFKSASKAIQLRNGTVHLNYSSYAFRSNTKHFTSTESLEAVQQHIFINSSVDITANNPSAFVIHRTISHLPLNNPLNTVSVHSKNSNPTRTRITDLQPHHPKAYLTSTHTPSIPEVASGHNGRMLSKDKTRLSVSKIHHSLRFNNTLTIQRTRPSNYSSNPAKPSSKTRNSQSSLSALFLILIISRSLTQFFDRIDLSLANLATMTFIQGRNGSYGVYRMWSYIAIALSLPSVSVLAWYIRINMCGVTKYGYFVAFIWGGIMLLLSMVSLPWFKFEYNEKKAFTWSGVKSDVFNTHYILMFVVQFYAGLCLAFQCYWEFWYLDGLSASPLLIAAAGLVRRPLVAMSAFLSTHLIRKIGELKTICVAMFLYACSYFALSFARVAWLVIVIDMFQAFAPAINYCAFTAIFYNASSKENSSMILGKW</sequence>
<name>A0A7D9F0H2_PARCT</name>
<comment type="caution">
    <text evidence="7">The sequence shown here is derived from an EMBL/GenBank/DDBJ whole genome shotgun (WGS) entry which is preliminary data.</text>
</comment>
<dbReference type="OrthoDB" id="10061976at2759"/>
<dbReference type="SUPFAM" id="SSF103473">
    <property type="entry name" value="MFS general substrate transporter"/>
    <property type="match status" value="1"/>
</dbReference>
<comment type="similarity">
    <text evidence="2">Belongs to the major facilitator superfamily. MFSD6 family.</text>
</comment>
<dbReference type="InterPro" id="IPR024989">
    <property type="entry name" value="MFS_assoc_dom"/>
</dbReference>
<dbReference type="Proteomes" id="UP001152795">
    <property type="component" value="Unassembled WGS sequence"/>
</dbReference>
<dbReference type="InterPro" id="IPR036259">
    <property type="entry name" value="MFS_trans_sf"/>
</dbReference>
<dbReference type="PANTHER" id="PTHR16172">
    <property type="entry name" value="MAJOR FACILITATOR SUPERFAMILY DOMAIN-CONTAINING PROTEIN 6-LIKE"/>
    <property type="match status" value="1"/>
</dbReference>
<feature type="domain" description="Major facilitator superfamily associated" evidence="6">
    <location>
        <begin position="1"/>
        <end position="483"/>
    </location>
</feature>
<accession>A0A7D9F0H2</accession>
<organism evidence="7 8">
    <name type="scientific">Paramuricea clavata</name>
    <name type="common">Red gorgonian</name>
    <name type="synonym">Violescent sea-whip</name>
    <dbReference type="NCBI Taxonomy" id="317549"/>
    <lineage>
        <taxon>Eukaryota</taxon>
        <taxon>Metazoa</taxon>
        <taxon>Cnidaria</taxon>
        <taxon>Anthozoa</taxon>
        <taxon>Octocorallia</taxon>
        <taxon>Malacalcyonacea</taxon>
        <taxon>Plexauridae</taxon>
        <taxon>Paramuricea</taxon>
    </lineage>
</organism>
<keyword evidence="5" id="KW-0472">Membrane</keyword>
<keyword evidence="3" id="KW-0812">Transmembrane</keyword>
<proteinExistence type="inferred from homology"/>
<dbReference type="PANTHER" id="PTHR16172:SF2">
    <property type="entry name" value="MAJOR FACILITATOR SUPERFAMILY DOMAIN-CONTAINING PROTEIN 6"/>
    <property type="match status" value="1"/>
</dbReference>
<dbReference type="AlphaFoldDB" id="A0A7D9F0H2"/>
<protein>
    <recommendedName>
        <fullName evidence="6">Major facilitator superfamily associated domain-containing protein</fullName>
    </recommendedName>
</protein>
<evidence type="ECO:0000313" key="7">
    <source>
        <dbReference type="EMBL" id="CAB4020070.1"/>
    </source>
</evidence>
<dbReference type="InterPro" id="IPR051717">
    <property type="entry name" value="MFS_MFSD6"/>
</dbReference>
<reference evidence="7" key="1">
    <citation type="submission" date="2020-04" db="EMBL/GenBank/DDBJ databases">
        <authorList>
            <person name="Alioto T."/>
            <person name="Alioto T."/>
            <person name="Gomez Garrido J."/>
        </authorList>
    </citation>
    <scope>NUCLEOTIDE SEQUENCE</scope>
    <source>
        <strain evidence="7">A484AB</strain>
    </source>
</reference>
<gene>
    <name evidence="7" type="ORF">PACLA_8A031163</name>
</gene>
<evidence type="ECO:0000256" key="1">
    <source>
        <dbReference type="ARBA" id="ARBA00004141"/>
    </source>
</evidence>
<evidence type="ECO:0000256" key="3">
    <source>
        <dbReference type="ARBA" id="ARBA00022692"/>
    </source>
</evidence>
<evidence type="ECO:0000259" key="6">
    <source>
        <dbReference type="Pfam" id="PF12832"/>
    </source>
</evidence>
<dbReference type="EMBL" id="CACRXK020010766">
    <property type="protein sequence ID" value="CAB4020070.1"/>
    <property type="molecule type" value="Genomic_DNA"/>
</dbReference>